<keyword evidence="5 6" id="KW-0131">Cell cycle</keyword>
<dbReference type="AlphaFoldDB" id="D8PTC5"/>
<feature type="region of interest" description="Disordered" evidence="7">
    <location>
        <begin position="1"/>
        <end position="64"/>
    </location>
</feature>
<feature type="compositionally biased region" description="Low complexity" evidence="7">
    <location>
        <begin position="379"/>
        <end position="388"/>
    </location>
</feature>
<dbReference type="GeneID" id="9594649"/>
<comment type="similarity">
    <text evidence="2 6">Belongs to the CSM3 family.</text>
</comment>
<keyword evidence="4 6" id="KW-0539">Nucleus</keyword>
<dbReference type="OrthoDB" id="437078at2759"/>
<keyword evidence="10" id="KW-1185">Reference proteome</keyword>
<evidence type="ECO:0000256" key="2">
    <source>
        <dbReference type="ARBA" id="ARBA00006075"/>
    </source>
</evidence>
<dbReference type="eggNOG" id="KOG3004">
    <property type="taxonomic scope" value="Eukaryota"/>
</dbReference>
<dbReference type="InterPro" id="IPR040038">
    <property type="entry name" value="TIPIN/Csm3/Swi3"/>
</dbReference>
<evidence type="ECO:0000256" key="3">
    <source>
        <dbReference type="ARBA" id="ARBA00022763"/>
    </source>
</evidence>
<feature type="compositionally biased region" description="Basic and acidic residues" evidence="7">
    <location>
        <begin position="84"/>
        <end position="93"/>
    </location>
</feature>
<dbReference type="GO" id="GO:0003677">
    <property type="term" value="F:DNA binding"/>
    <property type="evidence" value="ECO:0007669"/>
    <property type="project" value="TreeGrafter"/>
</dbReference>
<gene>
    <name evidence="9" type="ORF">SCHCODRAFT_232833</name>
</gene>
<dbReference type="InterPro" id="IPR012923">
    <property type="entry name" value="Csm3"/>
</dbReference>
<dbReference type="GO" id="GO:0000076">
    <property type="term" value="P:DNA replication checkpoint signaling"/>
    <property type="evidence" value="ECO:0007669"/>
    <property type="project" value="UniProtKB-UniRule"/>
</dbReference>
<dbReference type="PANTHER" id="PTHR13220:SF11">
    <property type="entry name" value="TIMELESS-INTERACTING PROTEIN"/>
    <property type="match status" value="1"/>
</dbReference>
<dbReference type="InParanoid" id="D8PTC5"/>
<feature type="compositionally biased region" description="Acidic residues" evidence="7">
    <location>
        <begin position="297"/>
        <end position="312"/>
    </location>
</feature>
<feature type="region of interest" description="Disordered" evidence="7">
    <location>
        <begin position="229"/>
        <end position="435"/>
    </location>
</feature>
<dbReference type="HOGENOM" id="CLU_050882_0_0_1"/>
<reference evidence="9 10" key="1">
    <citation type="journal article" date="2010" name="Nat. Biotechnol.">
        <title>Genome sequence of the model mushroom Schizophyllum commune.</title>
        <authorList>
            <person name="Ohm R.A."/>
            <person name="de Jong J.F."/>
            <person name="Lugones L.G."/>
            <person name="Aerts A."/>
            <person name="Kothe E."/>
            <person name="Stajich J.E."/>
            <person name="de Vries R.P."/>
            <person name="Record E."/>
            <person name="Levasseur A."/>
            <person name="Baker S.E."/>
            <person name="Bartholomew K.A."/>
            <person name="Coutinho P.M."/>
            <person name="Erdmann S."/>
            <person name="Fowler T.J."/>
            <person name="Gathman A.C."/>
            <person name="Lombard V."/>
            <person name="Henrissat B."/>
            <person name="Knabe N."/>
            <person name="Kuees U."/>
            <person name="Lilly W.W."/>
            <person name="Lindquist E."/>
            <person name="Lucas S."/>
            <person name="Magnuson J.K."/>
            <person name="Piumi F."/>
            <person name="Raudaskoski M."/>
            <person name="Salamov A."/>
            <person name="Schmutz J."/>
            <person name="Schwarze F.W.M.R."/>
            <person name="vanKuyk P.A."/>
            <person name="Horton J.S."/>
            <person name="Grigoriev I.V."/>
            <person name="Woesten H.A.B."/>
        </authorList>
    </citation>
    <scope>NUCLEOTIDE SEQUENCE [LARGE SCALE GENOMIC DNA]</scope>
    <source>
        <strain evidence="10">H4-8 / FGSC 9210</strain>
    </source>
</reference>
<feature type="compositionally biased region" description="Acidic residues" evidence="7">
    <location>
        <begin position="421"/>
        <end position="435"/>
    </location>
</feature>
<feature type="compositionally biased region" description="Acidic residues" evidence="7">
    <location>
        <begin position="361"/>
        <end position="374"/>
    </location>
</feature>
<evidence type="ECO:0000256" key="5">
    <source>
        <dbReference type="ARBA" id="ARBA00023306"/>
    </source>
</evidence>
<dbReference type="GO" id="GO:0031298">
    <property type="term" value="C:replication fork protection complex"/>
    <property type="evidence" value="ECO:0007669"/>
    <property type="project" value="TreeGrafter"/>
</dbReference>
<dbReference type="EMBL" id="GL377303">
    <property type="protein sequence ID" value="EFJ00486.1"/>
    <property type="molecule type" value="Genomic_DNA"/>
</dbReference>
<dbReference type="KEGG" id="scm:SCHCO_02482735"/>
<evidence type="ECO:0000256" key="4">
    <source>
        <dbReference type="ARBA" id="ARBA00023242"/>
    </source>
</evidence>
<evidence type="ECO:0000313" key="9">
    <source>
        <dbReference type="EMBL" id="EFJ00486.1"/>
    </source>
</evidence>
<evidence type="ECO:0000256" key="7">
    <source>
        <dbReference type="SAM" id="MobiDB-lite"/>
    </source>
</evidence>
<dbReference type="Pfam" id="PF07962">
    <property type="entry name" value="Swi3"/>
    <property type="match status" value="1"/>
</dbReference>
<feature type="compositionally biased region" description="Pro residues" evidence="7">
    <location>
        <begin position="350"/>
        <end position="360"/>
    </location>
</feature>
<organism evidence="10">
    <name type="scientific">Schizophyllum commune (strain H4-8 / FGSC 9210)</name>
    <name type="common">Split gill fungus</name>
    <dbReference type="NCBI Taxonomy" id="578458"/>
    <lineage>
        <taxon>Eukaryota</taxon>
        <taxon>Fungi</taxon>
        <taxon>Dikarya</taxon>
        <taxon>Basidiomycota</taxon>
        <taxon>Agaricomycotina</taxon>
        <taxon>Agaricomycetes</taxon>
        <taxon>Agaricomycetidae</taxon>
        <taxon>Agaricales</taxon>
        <taxon>Schizophyllaceae</taxon>
        <taxon>Schizophyllum</taxon>
    </lineage>
</organism>
<accession>D8PTC5</accession>
<proteinExistence type="inferred from homology"/>
<dbReference type="VEuPathDB" id="FungiDB:SCHCODRAFT_02482735"/>
<feature type="compositionally biased region" description="Basic and acidic residues" evidence="7">
    <location>
        <begin position="116"/>
        <end position="136"/>
    </location>
</feature>
<protein>
    <recommendedName>
        <fullName evidence="6">Chromosome segregation in meiosis protein</fullName>
    </recommendedName>
</protein>
<dbReference type="STRING" id="578458.D8PTC5"/>
<sequence>MAALDAIWDDDAELASTSRPGASEDNVGKSSEPLFIYGDESDTDKDTRAPNAAGGGMDDAELEAMFDEGALEMIDARAIQAKAEEAVRREEARRPKKKPAERHQILPSSSPPPEGFDDHDAGGAKAGKDGEKKRRKPIVLDESRLISPIGFPQLIEDTKNFKIKGKGHEATDLNRLLNIYQFWAHRMYPRTQFNDTVERIEKLCHSRRMHNQLGMMRDAAFGKAPKEDAIDLSDSDNDDARERPQNGITLPSSSSPRSSPPARSRASSSRPPSLPPDSSDPGDAVMTDGTRSSAAPDNDEDAELWAAIEEDNNAMLSAKAPAPRRPPTNDFDDDMDDAFAVFDEVHGAGGPPPAPPPPPEFDMDDDFAMMDEIEAEQRAAPQSSSAPAKADDQSAKPAASQNGAAATAPNSSPPKPRTTSDVEDEWNDDDMYADD</sequence>
<evidence type="ECO:0000256" key="6">
    <source>
        <dbReference type="RuleBase" id="RU366049"/>
    </source>
</evidence>
<dbReference type="GO" id="GO:0006974">
    <property type="term" value="P:DNA damage response"/>
    <property type="evidence" value="ECO:0007669"/>
    <property type="project" value="UniProtKB-KW"/>
</dbReference>
<evidence type="ECO:0000313" key="10">
    <source>
        <dbReference type="Proteomes" id="UP000007431"/>
    </source>
</evidence>
<name>D8PTC5_SCHCM</name>
<comment type="subcellular location">
    <subcellularLocation>
        <location evidence="1 6">Nucleus</location>
    </subcellularLocation>
</comment>
<keyword evidence="3 6" id="KW-0227">DNA damage</keyword>
<dbReference type="OMA" id="RMDWINE"/>
<dbReference type="RefSeq" id="XP_003035388.1">
    <property type="nucleotide sequence ID" value="XM_003035342.1"/>
</dbReference>
<evidence type="ECO:0000259" key="8">
    <source>
        <dbReference type="Pfam" id="PF07962"/>
    </source>
</evidence>
<feature type="compositionally biased region" description="Low complexity" evidence="7">
    <location>
        <begin position="250"/>
        <end position="281"/>
    </location>
</feature>
<feature type="domain" description="Chromosome segregation in meiosis protein 3" evidence="8">
    <location>
        <begin position="140"/>
        <end position="219"/>
    </location>
</feature>
<dbReference type="GO" id="GO:0043111">
    <property type="term" value="P:replication fork arrest"/>
    <property type="evidence" value="ECO:0007669"/>
    <property type="project" value="TreeGrafter"/>
</dbReference>
<feature type="region of interest" description="Disordered" evidence="7">
    <location>
        <begin position="84"/>
        <end position="136"/>
    </location>
</feature>
<comment type="function">
    <text evidence="6">Plays an important role in the control of DNA replication and the maintenance of replication fork stability.</text>
</comment>
<evidence type="ECO:0000256" key="1">
    <source>
        <dbReference type="ARBA" id="ARBA00004123"/>
    </source>
</evidence>
<dbReference type="GO" id="GO:0031297">
    <property type="term" value="P:replication fork processing"/>
    <property type="evidence" value="ECO:0007669"/>
    <property type="project" value="UniProtKB-UniRule"/>
</dbReference>
<dbReference type="Proteomes" id="UP000007431">
    <property type="component" value="Unassembled WGS sequence"/>
</dbReference>
<dbReference type="PANTHER" id="PTHR13220">
    <property type="entry name" value="TIMELESS INTERACTING-RELATED"/>
    <property type="match status" value="1"/>
</dbReference>